<gene>
    <name evidence="3" type="ORF">Vretifemale_19434</name>
</gene>
<evidence type="ECO:0000256" key="1">
    <source>
        <dbReference type="SAM" id="MobiDB-lite"/>
    </source>
</evidence>
<sequence>LLLLHANARQTCTHIYAHRSSVAVFGGQVMSIPISGFMPLLYYRLDIFEKKQVLPPRTWDELIKIAERFNGTDLDGDGLKNDFGICMWQAQMCPSIGLPLVAILASLVQTHGLSSGLYIEPYSGESVLQTVAWENALTVAANLSTFAPPAPKYLSGTTDCSYMPLFGQGRCAMAIAGPNQFKIDSIARRATPPSVTSPATNSSNSSNSSSNSSSSGGSGASPVAAAFSVKGRIGAAIFPGSSEVLDWTAKKMVPCDATRCPHAVQYPGGLYVNAPPFAAMVGFAAFINKKFTPVEQLVTYNLISQAVRPDNSWALVAEPSHGGGPTRTEHLKPSNRRKWQQYGYDAGDLDRFLTATTAALESQNIAMDIRSVGANNFTRITYRAAVMLGGEQKSPAQVLYETQNLYNVILNASNRAELLRSYRASIGYTLPPVSNSRCSGCARHTTVLGAALISSLVGAALLAAGAVGSVWLLRRHRLRLLRRLRRILPPGPGRDTTLCV</sequence>
<reference evidence="3" key="1">
    <citation type="journal article" date="2021" name="Proc. Natl. Acad. Sci. U.S.A.">
        <title>Three genomes in the algal genus Volvox reveal the fate of a haploid sex-determining region after a transition to homothallism.</title>
        <authorList>
            <person name="Yamamoto K."/>
            <person name="Hamaji T."/>
            <person name="Kawai-Toyooka H."/>
            <person name="Matsuzaki R."/>
            <person name="Takahashi F."/>
            <person name="Nishimura Y."/>
            <person name="Kawachi M."/>
            <person name="Noguchi H."/>
            <person name="Minakuchi Y."/>
            <person name="Umen J.G."/>
            <person name="Toyoda A."/>
            <person name="Nozaki H."/>
        </authorList>
    </citation>
    <scope>NUCLEOTIDE SEQUENCE</scope>
    <source>
        <strain evidence="3">NIES-3786</strain>
    </source>
</reference>
<dbReference type="PANTHER" id="PTHR43649:SF12">
    <property type="entry name" value="DIACETYLCHITOBIOSE BINDING PROTEIN DASA"/>
    <property type="match status" value="1"/>
</dbReference>
<dbReference type="Pfam" id="PF01547">
    <property type="entry name" value="SBP_bac_1"/>
    <property type="match status" value="1"/>
</dbReference>
<feature type="region of interest" description="Disordered" evidence="1">
    <location>
        <begin position="191"/>
        <end position="218"/>
    </location>
</feature>
<feature type="non-terminal residue" evidence="3">
    <location>
        <position position="500"/>
    </location>
</feature>
<dbReference type="OrthoDB" id="2021138at2759"/>
<feature type="non-terminal residue" evidence="3">
    <location>
        <position position="1"/>
    </location>
</feature>
<proteinExistence type="predicted"/>
<comment type="caution">
    <text evidence="3">The sequence shown here is derived from an EMBL/GenBank/DDBJ whole genome shotgun (WGS) entry which is preliminary data.</text>
</comment>
<keyword evidence="4" id="KW-1185">Reference proteome</keyword>
<dbReference type="InterPro" id="IPR050490">
    <property type="entry name" value="Bact_solute-bd_prot1"/>
</dbReference>
<feature type="transmembrane region" description="Helical" evidence="2">
    <location>
        <begin position="447"/>
        <end position="473"/>
    </location>
</feature>
<keyword evidence="2" id="KW-1133">Transmembrane helix</keyword>
<dbReference type="AlphaFoldDB" id="A0A8J4CZ34"/>
<dbReference type="Gene3D" id="3.40.190.10">
    <property type="entry name" value="Periplasmic binding protein-like II"/>
    <property type="match status" value="1"/>
</dbReference>
<keyword evidence="2" id="KW-0812">Transmembrane</keyword>
<dbReference type="EMBL" id="BNCP01000070">
    <property type="protein sequence ID" value="GIL91870.1"/>
    <property type="molecule type" value="Genomic_DNA"/>
</dbReference>
<dbReference type="InterPro" id="IPR006059">
    <property type="entry name" value="SBP"/>
</dbReference>
<name>A0A8J4CZ34_9CHLO</name>
<dbReference type="PANTHER" id="PTHR43649">
    <property type="entry name" value="ARABINOSE-BINDING PROTEIN-RELATED"/>
    <property type="match status" value="1"/>
</dbReference>
<keyword evidence="2" id="KW-0472">Membrane</keyword>
<dbReference type="SUPFAM" id="SSF53850">
    <property type="entry name" value="Periplasmic binding protein-like II"/>
    <property type="match status" value="1"/>
</dbReference>
<evidence type="ECO:0000313" key="3">
    <source>
        <dbReference type="EMBL" id="GIL91870.1"/>
    </source>
</evidence>
<accession>A0A8J4CZ34</accession>
<evidence type="ECO:0000313" key="4">
    <source>
        <dbReference type="Proteomes" id="UP000747110"/>
    </source>
</evidence>
<protein>
    <submittedName>
        <fullName evidence="3">Uncharacterized protein</fullName>
    </submittedName>
</protein>
<organism evidence="3 4">
    <name type="scientific">Volvox reticuliferus</name>
    <dbReference type="NCBI Taxonomy" id="1737510"/>
    <lineage>
        <taxon>Eukaryota</taxon>
        <taxon>Viridiplantae</taxon>
        <taxon>Chlorophyta</taxon>
        <taxon>core chlorophytes</taxon>
        <taxon>Chlorophyceae</taxon>
        <taxon>CS clade</taxon>
        <taxon>Chlamydomonadales</taxon>
        <taxon>Volvocaceae</taxon>
        <taxon>Volvox</taxon>
    </lineage>
</organism>
<evidence type="ECO:0000256" key="2">
    <source>
        <dbReference type="SAM" id="Phobius"/>
    </source>
</evidence>
<dbReference type="Proteomes" id="UP000747110">
    <property type="component" value="Unassembled WGS sequence"/>
</dbReference>